<evidence type="ECO:0000313" key="6">
    <source>
        <dbReference type="Proteomes" id="UP000050502"/>
    </source>
</evidence>
<gene>
    <name evidence="3" type="ORF">ARMA_2925</name>
    <name evidence="4" type="ORF">SE16_05810</name>
</gene>
<comment type="caution">
    <text evidence="3">The sequence shown here is derived from an EMBL/GenBank/DDBJ whole genome shotgun (WGS) entry which is preliminary data.</text>
</comment>
<dbReference type="SUPFAM" id="SSF49265">
    <property type="entry name" value="Fibronectin type III"/>
    <property type="match status" value="1"/>
</dbReference>
<dbReference type="InterPro" id="IPR036116">
    <property type="entry name" value="FN3_sf"/>
</dbReference>
<dbReference type="Proteomes" id="UP000037784">
    <property type="component" value="Unassembled WGS sequence"/>
</dbReference>
<proteinExistence type="predicted"/>
<dbReference type="Gene3D" id="2.60.40.10">
    <property type="entry name" value="Immunoglobulins"/>
    <property type="match status" value="1"/>
</dbReference>
<evidence type="ECO:0000256" key="1">
    <source>
        <dbReference type="SAM" id="Phobius"/>
    </source>
</evidence>
<keyword evidence="5" id="KW-1185">Reference proteome</keyword>
<dbReference type="STRING" id="872965.SE16_05810"/>
<feature type="transmembrane region" description="Helical" evidence="1">
    <location>
        <begin position="9"/>
        <end position="28"/>
    </location>
</feature>
<dbReference type="CDD" id="cd00063">
    <property type="entry name" value="FN3"/>
    <property type="match status" value="1"/>
</dbReference>
<reference evidence="5" key="3">
    <citation type="submission" date="2015-08" db="EMBL/GenBank/DDBJ databases">
        <title>Draft Genome Sequence of a Heterotrophic Facultative Anaerobic Bacterium Ardenticatena maritima Strain 110S.</title>
        <authorList>
            <person name="Kawaichi S."/>
            <person name="Yoshida T."/>
            <person name="Sako Y."/>
            <person name="Nakamura R."/>
        </authorList>
    </citation>
    <scope>NUCLEOTIDE SEQUENCE [LARGE SCALE GENOMIC DNA]</scope>
    <source>
        <strain evidence="5">110S</strain>
    </source>
</reference>
<protein>
    <recommendedName>
        <fullName evidence="2">Fibronectin type-III domain-containing protein</fullName>
    </recommendedName>
</protein>
<keyword evidence="1" id="KW-0472">Membrane</keyword>
<organism evidence="3 5">
    <name type="scientific">Ardenticatena maritima</name>
    <dbReference type="NCBI Taxonomy" id="872965"/>
    <lineage>
        <taxon>Bacteria</taxon>
        <taxon>Bacillati</taxon>
        <taxon>Chloroflexota</taxon>
        <taxon>Ardenticatenia</taxon>
        <taxon>Ardenticatenales</taxon>
        <taxon>Ardenticatenaceae</taxon>
        <taxon>Ardenticatena</taxon>
    </lineage>
</organism>
<feature type="transmembrane region" description="Helical" evidence="1">
    <location>
        <begin position="130"/>
        <end position="147"/>
    </location>
</feature>
<dbReference type="RefSeq" id="WP_054494167.1">
    <property type="nucleotide sequence ID" value="NZ_BBZA01000265.1"/>
</dbReference>
<evidence type="ECO:0000259" key="2">
    <source>
        <dbReference type="PROSITE" id="PS50853"/>
    </source>
</evidence>
<accession>A0A0M8KBA0</accession>
<dbReference type="Proteomes" id="UP000050502">
    <property type="component" value="Unassembled WGS sequence"/>
</dbReference>
<name>A0A0M8KBA0_9CHLR</name>
<sequence length="158" mass="17450">MTNHRTQQLVGIAGALLMAIAGLILVFSSQENPTDVTLRWKTASEVQTAGYNLYRSTSEEGPFEQVNERLIPASPARHTGGEYVYTDTGLIPGRTYYYQLEEVETSGARTPVEVIPVTVEQPLWARVQPFLGAVLILLSLGIVASTLRERQSETELLE</sequence>
<dbReference type="PROSITE" id="PS50853">
    <property type="entry name" value="FN3"/>
    <property type="match status" value="1"/>
</dbReference>
<evidence type="ECO:0000313" key="5">
    <source>
        <dbReference type="Proteomes" id="UP000037784"/>
    </source>
</evidence>
<reference evidence="3 5" key="1">
    <citation type="journal article" date="2015" name="Genome Announc.">
        <title>Draft Genome Sequence of a Heterotrophic Facultative Anaerobic Thermophilic Bacterium, Ardenticatena maritima Strain 110ST.</title>
        <authorList>
            <person name="Kawaichi S."/>
            <person name="Yoshida T."/>
            <person name="Sako Y."/>
            <person name="Nakamura R."/>
        </authorList>
    </citation>
    <scope>NUCLEOTIDE SEQUENCE [LARGE SCALE GENOMIC DNA]</scope>
    <source>
        <strain evidence="3 5">110S</strain>
    </source>
</reference>
<evidence type="ECO:0000313" key="4">
    <source>
        <dbReference type="EMBL" id="KPL88338.1"/>
    </source>
</evidence>
<dbReference type="AlphaFoldDB" id="A0A0M8KBA0"/>
<dbReference type="EMBL" id="BBZA01000265">
    <property type="protein sequence ID" value="GAP64502.1"/>
    <property type="molecule type" value="Genomic_DNA"/>
</dbReference>
<dbReference type="EMBL" id="LGKN01000004">
    <property type="protein sequence ID" value="KPL88338.1"/>
    <property type="molecule type" value="Genomic_DNA"/>
</dbReference>
<feature type="domain" description="Fibronectin type-III" evidence="2">
    <location>
        <begin position="19"/>
        <end position="122"/>
    </location>
</feature>
<evidence type="ECO:0000313" key="3">
    <source>
        <dbReference type="EMBL" id="GAP64502.1"/>
    </source>
</evidence>
<keyword evidence="1" id="KW-0812">Transmembrane</keyword>
<dbReference type="InterPro" id="IPR013783">
    <property type="entry name" value="Ig-like_fold"/>
</dbReference>
<dbReference type="InParanoid" id="A0A0M8KBA0"/>
<reference evidence="4 6" key="2">
    <citation type="submission" date="2015-07" db="EMBL/GenBank/DDBJ databases">
        <title>Whole genome sequence of Ardenticatena maritima DSM 23922.</title>
        <authorList>
            <person name="Hemp J."/>
            <person name="Ward L.M."/>
            <person name="Pace L.A."/>
            <person name="Fischer W.W."/>
        </authorList>
    </citation>
    <scope>NUCLEOTIDE SEQUENCE [LARGE SCALE GENOMIC DNA]</scope>
    <source>
        <strain evidence="4 6">110S</strain>
    </source>
</reference>
<dbReference type="InterPro" id="IPR003961">
    <property type="entry name" value="FN3_dom"/>
</dbReference>
<keyword evidence="1" id="KW-1133">Transmembrane helix</keyword>
<dbReference type="OrthoDB" id="5949040at2"/>